<dbReference type="AlphaFoldDB" id="A0AAV4ZMQ0"/>
<protein>
    <submittedName>
        <fullName evidence="1">Uncharacterized protein</fullName>
    </submittedName>
</protein>
<gene>
    <name evidence="1" type="ORF">BHAOGJBA_2831</name>
</gene>
<keyword evidence="2" id="KW-1185">Reference proteome</keyword>
<reference evidence="1" key="1">
    <citation type="journal article" date="2016" name="Front. Microbiol.">
        <title>Genome Sequence of the Piezophilic, Mesophilic Sulfate-Reducing Bacterium Desulfovibrio indicus J2T.</title>
        <authorList>
            <person name="Cao J."/>
            <person name="Maignien L."/>
            <person name="Shao Z."/>
            <person name="Alain K."/>
            <person name="Jebbar M."/>
        </authorList>
    </citation>
    <scope>NUCLEOTIDE SEQUENCE</scope>
    <source>
        <strain evidence="1">DSM 16372</strain>
    </source>
</reference>
<reference evidence="1" key="2">
    <citation type="submission" date="2021-08" db="EMBL/GenBank/DDBJ databases">
        <authorList>
            <person name="Tani A."/>
            <person name="Ola A."/>
            <person name="Ogura Y."/>
            <person name="Katsura K."/>
            <person name="Hayashi T."/>
        </authorList>
    </citation>
    <scope>NUCLEOTIDE SEQUENCE</scope>
    <source>
        <strain evidence="1">DSM 16372</strain>
    </source>
</reference>
<evidence type="ECO:0000313" key="2">
    <source>
        <dbReference type="Proteomes" id="UP001055247"/>
    </source>
</evidence>
<organism evidence="1 2">
    <name type="scientific">Methylobacterium hispanicum</name>
    <dbReference type="NCBI Taxonomy" id="270350"/>
    <lineage>
        <taxon>Bacteria</taxon>
        <taxon>Pseudomonadati</taxon>
        <taxon>Pseudomonadota</taxon>
        <taxon>Alphaproteobacteria</taxon>
        <taxon>Hyphomicrobiales</taxon>
        <taxon>Methylobacteriaceae</taxon>
        <taxon>Methylobacterium</taxon>
    </lineage>
</organism>
<name>A0AAV4ZMQ0_9HYPH</name>
<dbReference type="Proteomes" id="UP001055247">
    <property type="component" value="Unassembled WGS sequence"/>
</dbReference>
<dbReference type="EMBL" id="BPQO01000011">
    <property type="protein sequence ID" value="GJD89305.1"/>
    <property type="molecule type" value="Genomic_DNA"/>
</dbReference>
<accession>A0AAV4ZMQ0</accession>
<comment type="caution">
    <text evidence="1">The sequence shown here is derived from an EMBL/GenBank/DDBJ whole genome shotgun (WGS) entry which is preliminary data.</text>
</comment>
<evidence type="ECO:0000313" key="1">
    <source>
        <dbReference type="EMBL" id="GJD89305.1"/>
    </source>
</evidence>
<proteinExistence type="predicted"/>
<sequence>MALVCRPRVFTCRVVGEDMEPLDPSLDLMVTAHSAPEAQHAWERWAEDVKGATGQHILAITHTPPLRQPTHRQKEKTELHDVDLDRLAFFDEYDSLEDLETSPFRI</sequence>